<evidence type="ECO:0000256" key="4">
    <source>
        <dbReference type="ARBA" id="ARBA00023125"/>
    </source>
</evidence>
<dbReference type="PROSITE" id="PS50950">
    <property type="entry name" value="ZF_THAP"/>
    <property type="match status" value="1"/>
</dbReference>
<keyword evidence="4 5" id="KW-0238">DNA-binding</keyword>
<accession>A0A9N9R9J5</accession>
<keyword evidence="8" id="KW-1185">Reference proteome</keyword>
<dbReference type="InterPro" id="IPR006612">
    <property type="entry name" value="THAP_Znf"/>
</dbReference>
<evidence type="ECO:0000256" key="3">
    <source>
        <dbReference type="ARBA" id="ARBA00022833"/>
    </source>
</evidence>
<evidence type="ECO:0000256" key="1">
    <source>
        <dbReference type="ARBA" id="ARBA00022723"/>
    </source>
</evidence>
<dbReference type="OrthoDB" id="8123506at2759"/>
<dbReference type="Proteomes" id="UP001153714">
    <property type="component" value="Chromosome 5"/>
</dbReference>
<name>A0A9N9R9J5_9NEOP</name>
<keyword evidence="3" id="KW-0862">Zinc</keyword>
<keyword evidence="1" id="KW-0479">Metal-binding</keyword>
<dbReference type="Pfam" id="PF05485">
    <property type="entry name" value="THAP"/>
    <property type="match status" value="1"/>
</dbReference>
<proteinExistence type="predicted"/>
<dbReference type="AlphaFoldDB" id="A0A9N9R9J5"/>
<organism evidence="7 8">
    <name type="scientific">Diatraea saccharalis</name>
    <name type="common">sugarcane borer</name>
    <dbReference type="NCBI Taxonomy" id="40085"/>
    <lineage>
        <taxon>Eukaryota</taxon>
        <taxon>Metazoa</taxon>
        <taxon>Ecdysozoa</taxon>
        <taxon>Arthropoda</taxon>
        <taxon>Hexapoda</taxon>
        <taxon>Insecta</taxon>
        <taxon>Pterygota</taxon>
        <taxon>Neoptera</taxon>
        <taxon>Endopterygota</taxon>
        <taxon>Lepidoptera</taxon>
        <taxon>Glossata</taxon>
        <taxon>Ditrysia</taxon>
        <taxon>Pyraloidea</taxon>
        <taxon>Crambidae</taxon>
        <taxon>Crambinae</taxon>
        <taxon>Diatraea</taxon>
    </lineage>
</organism>
<dbReference type="GO" id="GO:0003677">
    <property type="term" value="F:DNA binding"/>
    <property type="evidence" value="ECO:0007669"/>
    <property type="project" value="UniProtKB-UniRule"/>
</dbReference>
<gene>
    <name evidence="7" type="ORF">DIATSA_LOCUS10562</name>
</gene>
<evidence type="ECO:0000313" key="8">
    <source>
        <dbReference type="Proteomes" id="UP001153714"/>
    </source>
</evidence>
<reference evidence="7" key="2">
    <citation type="submission" date="2022-10" db="EMBL/GenBank/DDBJ databases">
        <authorList>
            <consortium name="ENA_rothamsted_submissions"/>
            <consortium name="culmorum"/>
            <person name="King R."/>
        </authorList>
    </citation>
    <scope>NUCLEOTIDE SEQUENCE</scope>
</reference>
<dbReference type="SUPFAM" id="SSF57716">
    <property type="entry name" value="Glucocorticoid receptor-like (DNA-binding domain)"/>
    <property type="match status" value="1"/>
</dbReference>
<evidence type="ECO:0000256" key="5">
    <source>
        <dbReference type="PROSITE-ProRule" id="PRU00309"/>
    </source>
</evidence>
<protein>
    <recommendedName>
        <fullName evidence="6">THAP-type domain-containing protein</fullName>
    </recommendedName>
</protein>
<reference evidence="7" key="1">
    <citation type="submission" date="2021-12" db="EMBL/GenBank/DDBJ databases">
        <authorList>
            <person name="King R."/>
        </authorList>
    </citation>
    <scope>NUCLEOTIDE SEQUENCE</scope>
</reference>
<feature type="domain" description="THAP-type" evidence="6">
    <location>
        <begin position="33"/>
        <end position="100"/>
    </location>
</feature>
<keyword evidence="2 5" id="KW-0863">Zinc-finger</keyword>
<dbReference type="EMBL" id="OU893336">
    <property type="protein sequence ID" value="CAG9793095.1"/>
    <property type="molecule type" value="Genomic_DNA"/>
</dbReference>
<evidence type="ECO:0000256" key="2">
    <source>
        <dbReference type="ARBA" id="ARBA00022771"/>
    </source>
</evidence>
<dbReference type="GO" id="GO:0008270">
    <property type="term" value="F:zinc ion binding"/>
    <property type="evidence" value="ECO:0007669"/>
    <property type="project" value="UniProtKB-KW"/>
</dbReference>
<sequence length="100" mass="11977">MTRPVGLYCELFSYFVHTYSFNKLITMEKAKKISYKYCIVPECTNTVRKTPDKVFFRISSDAKIRKQWFKVMRRDKLSPKSCLYCCEDHFNVSILYLYTA</sequence>
<evidence type="ECO:0000259" key="6">
    <source>
        <dbReference type="PROSITE" id="PS50950"/>
    </source>
</evidence>
<evidence type="ECO:0000313" key="7">
    <source>
        <dbReference type="EMBL" id="CAG9793095.1"/>
    </source>
</evidence>